<protein>
    <recommendedName>
        <fullName evidence="2">Reverse transcriptase domain-containing protein</fullName>
    </recommendedName>
</protein>
<accession>A0A1U8PET0</accession>
<dbReference type="InterPro" id="IPR043128">
    <property type="entry name" value="Rev_trsase/Diguanyl_cyclase"/>
</dbReference>
<gene>
    <name evidence="4" type="primary">LOC107958407</name>
</gene>
<dbReference type="SUPFAM" id="SSF56672">
    <property type="entry name" value="DNA/RNA polymerases"/>
    <property type="match status" value="1"/>
</dbReference>
<feature type="domain" description="Reverse transcriptase" evidence="2">
    <location>
        <begin position="268"/>
        <end position="324"/>
    </location>
</feature>
<dbReference type="OrthoDB" id="851428at2759"/>
<dbReference type="STRING" id="3635.A0A1U8PET0"/>
<dbReference type="KEGG" id="ghi:107958407"/>
<dbReference type="Pfam" id="PF00078">
    <property type="entry name" value="RVT_1"/>
    <property type="match status" value="1"/>
</dbReference>
<dbReference type="PaxDb" id="3635-A0A1U8PET0"/>
<dbReference type="Gene3D" id="3.30.70.270">
    <property type="match status" value="1"/>
</dbReference>
<dbReference type="PANTHER" id="PTHR34482">
    <property type="entry name" value="DNA DAMAGE-INDUCIBLE PROTEIN 1-LIKE"/>
    <property type="match status" value="1"/>
</dbReference>
<feature type="region of interest" description="Disordered" evidence="1">
    <location>
        <begin position="160"/>
        <end position="191"/>
    </location>
</feature>
<sequence>MQERNSARKPTPPTAPTVVPPVALPPRLTTESSKCISLEKLKKLRAEVFQERSDNDQVKAKYWLQRLMGIFKEIACSPDDYLRCVVLLLKEKMYNWWETIEGSKSVAEYEREFFYLSKYARDIVPIEKEMCIRFEEGLNDDIRMMIGALSVKKSREEFNRATSVPERLGKSRSRQSDSKTFDRPAASMSSIQNAPRPKCWYCGRNHIGECRNKTGACYSATGATRSGMRESASRSDVGTPTRTYAIRVREEATAPDVITGTFYLYDDTVFVVVFIDDILIHSKIESEHAQHLRTVLQTFRKKQLYAKFSKCEFWLHKAAFFGHIVSADGIRVDPSKVAAVVNWKVPKNVTEVRS</sequence>
<feature type="region of interest" description="Disordered" evidence="1">
    <location>
        <begin position="1"/>
        <end position="25"/>
    </location>
</feature>
<dbReference type="AlphaFoldDB" id="A0A1U8PET0"/>
<evidence type="ECO:0000256" key="1">
    <source>
        <dbReference type="SAM" id="MobiDB-lite"/>
    </source>
</evidence>
<feature type="compositionally biased region" description="Pro residues" evidence="1">
    <location>
        <begin position="10"/>
        <end position="24"/>
    </location>
</feature>
<proteinExistence type="predicted"/>
<evidence type="ECO:0000313" key="4">
    <source>
        <dbReference type="RefSeq" id="XP_016749660.1"/>
    </source>
</evidence>
<evidence type="ECO:0000259" key="2">
    <source>
        <dbReference type="Pfam" id="PF00078"/>
    </source>
</evidence>
<dbReference type="InterPro" id="IPR043502">
    <property type="entry name" value="DNA/RNA_pol_sf"/>
</dbReference>
<keyword evidence="3" id="KW-1185">Reference proteome</keyword>
<evidence type="ECO:0000313" key="3">
    <source>
        <dbReference type="Proteomes" id="UP000818029"/>
    </source>
</evidence>
<dbReference type="RefSeq" id="XP_016749660.1">
    <property type="nucleotide sequence ID" value="XM_016894171.1"/>
</dbReference>
<reference evidence="4" key="2">
    <citation type="submission" date="2025-08" db="UniProtKB">
        <authorList>
            <consortium name="RefSeq"/>
        </authorList>
    </citation>
    <scope>IDENTIFICATION</scope>
</reference>
<dbReference type="Proteomes" id="UP000818029">
    <property type="component" value="Chromosome A11"/>
</dbReference>
<name>A0A1U8PET0_GOSHI</name>
<dbReference type="GeneID" id="107958407"/>
<dbReference type="InterPro" id="IPR000477">
    <property type="entry name" value="RT_dom"/>
</dbReference>
<dbReference type="PANTHER" id="PTHR34482:SF36">
    <property type="entry name" value="RETROTRANSPOSON GAG DOMAIN-CONTAINING PROTEIN"/>
    <property type="match status" value="1"/>
</dbReference>
<organism evidence="3 4">
    <name type="scientific">Gossypium hirsutum</name>
    <name type="common">Upland cotton</name>
    <name type="synonym">Gossypium mexicanum</name>
    <dbReference type="NCBI Taxonomy" id="3635"/>
    <lineage>
        <taxon>Eukaryota</taxon>
        <taxon>Viridiplantae</taxon>
        <taxon>Streptophyta</taxon>
        <taxon>Embryophyta</taxon>
        <taxon>Tracheophyta</taxon>
        <taxon>Spermatophyta</taxon>
        <taxon>Magnoliopsida</taxon>
        <taxon>eudicotyledons</taxon>
        <taxon>Gunneridae</taxon>
        <taxon>Pentapetalae</taxon>
        <taxon>rosids</taxon>
        <taxon>malvids</taxon>
        <taxon>Malvales</taxon>
        <taxon>Malvaceae</taxon>
        <taxon>Malvoideae</taxon>
        <taxon>Gossypium</taxon>
    </lineage>
</organism>
<reference evidence="3" key="1">
    <citation type="journal article" date="2020" name="Nat. Genet.">
        <title>Genomic diversifications of five Gossypium allopolyploid species and their impact on cotton improvement.</title>
        <authorList>
            <person name="Chen Z.J."/>
            <person name="Sreedasyam A."/>
            <person name="Ando A."/>
            <person name="Song Q."/>
            <person name="De Santiago L.M."/>
            <person name="Hulse-Kemp A.M."/>
            <person name="Ding M."/>
            <person name="Ye W."/>
            <person name="Kirkbride R.C."/>
            <person name="Jenkins J."/>
            <person name="Plott C."/>
            <person name="Lovell J."/>
            <person name="Lin Y.M."/>
            <person name="Vaughn R."/>
            <person name="Liu B."/>
            <person name="Simpson S."/>
            <person name="Scheffler B.E."/>
            <person name="Wen L."/>
            <person name="Saski C.A."/>
            <person name="Grover C.E."/>
            <person name="Hu G."/>
            <person name="Conover J.L."/>
            <person name="Carlson J.W."/>
            <person name="Shu S."/>
            <person name="Boston L.B."/>
            <person name="Williams M."/>
            <person name="Peterson D.G."/>
            <person name="McGee K."/>
            <person name="Jones D.C."/>
            <person name="Wendel J.F."/>
            <person name="Stelly D.M."/>
            <person name="Grimwood J."/>
            <person name="Schmutz J."/>
        </authorList>
    </citation>
    <scope>NUCLEOTIDE SEQUENCE [LARGE SCALE GENOMIC DNA]</scope>
    <source>
        <strain evidence="3">cv. TM-1</strain>
    </source>
</reference>